<protein>
    <recommendedName>
        <fullName evidence="3">DUF1877 family protein</fullName>
    </recommendedName>
</protein>
<dbReference type="InterPro" id="IPR015068">
    <property type="entry name" value="DUF1877"/>
</dbReference>
<gene>
    <name evidence="1" type="ORF">GCM10009802_23040</name>
</gene>
<reference evidence="2" key="1">
    <citation type="journal article" date="2019" name="Int. J. Syst. Evol. Microbiol.">
        <title>The Global Catalogue of Microorganisms (GCM) 10K type strain sequencing project: providing services to taxonomists for standard genome sequencing and annotation.</title>
        <authorList>
            <consortium name="The Broad Institute Genomics Platform"/>
            <consortium name="The Broad Institute Genome Sequencing Center for Infectious Disease"/>
            <person name="Wu L."/>
            <person name="Ma J."/>
        </authorList>
    </citation>
    <scope>NUCLEOTIDE SEQUENCE [LARGE SCALE GENOMIC DNA]</scope>
    <source>
        <strain evidence="2">JCM 15481</strain>
    </source>
</reference>
<comment type="caution">
    <text evidence="1">The sequence shown here is derived from an EMBL/GenBank/DDBJ whole genome shotgun (WGS) entry which is preliminary data.</text>
</comment>
<name>A0ABP5JN86_9ACTN</name>
<dbReference type="Proteomes" id="UP001500443">
    <property type="component" value="Unassembled WGS sequence"/>
</dbReference>
<dbReference type="SUPFAM" id="SSF111069">
    <property type="entry name" value="Hypothetical protein yfbM"/>
    <property type="match status" value="1"/>
</dbReference>
<dbReference type="Pfam" id="PF08974">
    <property type="entry name" value="DUF1877"/>
    <property type="match status" value="1"/>
</dbReference>
<evidence type="ECO:0008006" key="3">
    <source>
        <dbReference type="Google" id="ProtNLM"/>
    </source>
</evidence>
<dbReference type="EMBL" id="BAAAPF010000052">
    <property type="protein sequence ID" value="GAA2120387.1"/>
    <property type="molecule type" value="Genomic_DNA"/>
</dbReference>
<evidence type="ECO:0000313" key="1">
    <source>
        <dbReference type="EMBL" id="GAA2120387.1"/>
    </source>
</evidence>
<dbReference type="InterPro" id="IPR035944">
    <property type="entry name" value="YfbM-like_sf"/>
</dbReference>
<dbReference type="Gene3D" id="3.40.1760.10">
    <property type="entry name" value="YfbM-like super family"/>
    <property type="match status" value="1"/>
</dbReference>
<sequence length="71" mass="7887">MRTAAAALATTTFDRPAHGVTSEDLARAEVYPLVVWERGESFDYVRDHYEALVAFFQVAARDGDALLVWLG</sequence>
<evidence type="ECO:0000313" key="2">
    <source>
        <dbReference type="Proteomes" id="UP001500443"/>
    </source>
</evidence>
<accession>A0ABP5JN86</accession>
<keyword evidence="2" id="KW-1185">Reference proteome</keyword>
<proteinExistence type="predicted"/>
<organism evidence="1 2">
    <name type="scientific">Streptomyces synnematoformans</name>
    <dbReference type="NCBI Taxonomy" id="415721"/>
    <lineage>
        <taxon>Bacteria</taxon>
        <taxon>Bacillati</taxon>
        <taxon>Actinomycetota</taxon>
        <taxon>Actinomycetes</taxon>
        <taxon>Kitasatosporales</taxon>
        <taxon>Streptomycetaceae</taxon>
        <taxon>Streptomyces</taxon>
    </lineage>
</organism>